<dbReference type="AlphaFoldDB" id="A0A809RD59"/>
<protein>
    <submittedName>
        <fullName evidence="1">Uncharacterized protein</fullName>
    </submittedName>
</protein>
<evidence type="ECO:0000313" key="2">
    <source>
        <dbReference type="Proteomes" id="UP000463939"/>
    </source>
</evidence>
<evidence type="ECO:0000313" key="1">
    <source>
        <dbReference type="EMBL" id="BBO99585.1"/>
    </source>
</evidence>
<dbReference type="KEGG" id="sniv:SFSGTM_02940"/>
<organism evidence="1 2">
    <name type="scientific">Sulfuriferula nivalis</name>
    <dbReference type="NCBI Taxonomy" id="2675298"/>
    <lineage>
        <taxon>Bacteria</taxon>
        <taxon>Pseudomonadati</taxon>
        <taxon>Pseudomonadota</taxon>
        <taxon>Betaproteobacteria</taxon>
        <taxon>Nitrosomonadales</taxon>
        <taxon>Sulfuricellaceae</taxon>
        <taxon>Sulfuriferula</taxon>
    </lineage>
</organism>
<dbReference type="EMBL" id="AP021881">
    <property type="protein sequence ID" value="BBO99585.1"/>
    <property type="molecule type" value="Genomic_DNA"/>
</dbReference>
<proteinExistence type="predicted"/>
<dbReference type="Proteomes" id="UP000463939">
    <property type="component" value="Chromosome"/>
</dbReference>
<sequence length="84" mass="9275">MNTQFLSQLNRMPTHDSNNHVVSWHVFRCLSEAEDYAKNVMLAGGQHVVGGMDFDSVGSLWWVGVAVEDMAHWGHAGAINKHAA</sequence>
<dbReference type="RefSeq" id="WP_162083620.1">
    <property type="nucleotide sequence ID" value="NZ_AP021881.1"/>
</dbReference>
<accession>A0A809RD59</accession>
<reference evidence="2" key="1">
    <citation type="submission" date="2019-11" db="EMBL/GenBank/DDBJ databases">
        <title>Isolation and characterization of a novel species in the genus Sulfuriferula.</title>
        <authorList>
            <person name="Mochizuki J."/>
            <person name="Kojima H."/>
            <person name="Fukui M."/>
        </authorList>
    </citation>
    <scope>NUCLEOTIDE SEQUENCE [LARGE SCALE GENOMIC DNA]</scope>
    <source>
        <strain evidence="2">SGTM</strain>
    </source>
</reference>
<name>A0A809RD59_9PROT</name>
<keyword evidence="2" id="KW-1185">Reference proteome</keyword>
<gene>
    <name evidence="1" type="ORF">SFSGTM_02940</name>
</gene>